<dbReference type="PANTHER" id="PTHR30346">
    <property type="entry name" value="TRANSCRIPTIONAL DUAL REGULATOR HCAR-RELATED"/>
    <property type="match status" value="1"/>
</dbReference>
<dbReference type="Gene3D" id="1.10.10.10">
    <property type="entry name" value="Winged helix-like DNA-binding domain superfamily/Winged helix DNA-binding domain"/>
    <property type="match status" value="1"/>
</dbReference>
<evidence type="ECO:0000313" key="6">
    <source>
        <dbReference type="EMBL" id="RCW68592.1"/>
    </source>
</evidence>
<comment type="caution">
    <text evidence="6">The sequence shown here is derived from an EMBL/GenBank/DDBJ whole genome shotgun (WGS) entry which is preliminary data.</text>
</comment>
<keyword evidence="3 6" id="KW-0238">DNA-binding</keyword>
<dbReference type="GO" id="GO:0003700">
    <property type="term" value="F:DNA-binding transcription factor activity"/>
    <property type="evidence" value="ECO:0007669"/>
    <property type="project" value="InterPro"/>
</dbReference>
<dbReference type="GO" id="GO:0003677">
    <property type="term" value="F:DNA binding"/>
    <property type="evidence" value="ECO:0007669"/>
    <property type="project" value="UniProtKB-KW"/>
</dbReference>
<dbReference type="SUPFAM" id="SSF46785">
    <property type="entry name" value="Winged helix' DNA-binding domain"/>
    <property type="match status" value="1"/>
</dbReference>
<name>A0A368XKU2_9BURK</name>
<dbReference type="Pfam" id="PF00126">
    <property type="entry name" value="HTH_1"/>
    <property type="match status" value="1"/>
</dbReference>
<dbReference type="Pfam" id="PF03466">
    <property type="entry name" value="LysR_substrate"/>
    <property type="match status" value="1"/>
</dbReference>
<dbReference type="InterPro" id="IPR036388">
    <property type="entry name" value="WH-like_DNA-bd_sf"/>
</dbReference>
<dbReference type="InterPro" id="IPR036390">
    <property type="entry name" value="WH_DNA-bd_sf"/>
</dbReference>
<dbReference type="Gene3D" id="3.40.190.290">
    <property type="match status" value="1"/>
</dbReference>
<gene>
    <name evidence="6" type="ORF">DES41_107113</name>
</gene>
<dbReference type="EMBL" id="QPJK01000007">
    <property type="protein sequence ID" value="RCW68592.1"/>
    <property type="molecule type" value="Genomic_DNA"/>
</dbReference>
<evidence type="ECO:0000256" key="2">
    <source>
        <dbReference type="ARBA" id="ARBA00023015"/>
    </source>
</evidence>
<keyword evidence="4" id="KW-0804">Transcription</keyword>
<dbReference type="AlphaFoldDB" id="A0A368XKU2"/>
<evidence type="ECO:0000256" key="4">
    <source>
        <dbReference type="ARBA" id="ARBA00023163"/>
    </source>
</evidence>
<dbReference type="GO" id="GO:0032993">
    <property type="term" value="C:protein-DNA complex"/>
    <property type="evidence" value="ECO:0007669"/>
    <property type="project" value="TreeGrafter"/>
</dbReference>
<protein>
    <submittedName>
        <fullName evidence="6">DNA-binding transcriptional LysR family regulator</fullName>
    </submittedName>
</protein>
<accession>A0A368XKU2</accession>
<dbReference type="InterPro" id="IPR005119">
    <property type="entry name" value="LysR_subst-bd"/>
</dbReference>
<dbReference type="RefSeq" id="WP_114470130.1">
    <property type="nucleotide sequence ID" value="NZ_QPJK01000007.1"/>
</dbReference>
<sequence length="314" mass="33433">MTESNAGGPTLRQLELLLMLVSAEGIASAGARLGMTASATSHALRALESALGTDVVDRSAGSVRLTPTGEAILPHVRDVFASLQIIKATASAGANLQSGLLTVGSHGASSSLNVLPPILEKFKQRYPGIDVFVTEKPDVEIERDLVERRIEVGVVALPKIDLDTQMLAVDELLAVLPPLHPLAALETIPVKALAEYPFVMTHAGSQPVIAKMFAQAGVKPKIVHDLTQILSILEFVKRGQGISVLASLVLPLDYKGVVYRRIRPTSTRRVGLACLDERKLSPVARALWNQVREANAKGLSAKPEAHVRALVALG</sequence>
<evidence type="ECO:0000313" key="7">
    <source>
        <dbReference type="Proteomes" id="UP000252884"/>
    </source>
</evidence>
<dbReference type="CDD" id="cd05466">
    <property type="entry name" value="PBP2_LTTR_substrate"/>
    <property type="match status" value="1"/>
</dbReference>
<keyword evidence="7" id="KW-1185">Reference proteome</keyword>
<evidence type="ECO:0000259" key="5">
    <source>
        <dbReference type="PROSITE" id="PS50931"/>
    </source>
</evidence>
<proteinExistence type="inferred from homology"/>
<dbReference type="OrthoDB" id="9157176at2"/>
<evidence type="ECO:0000256" key="1">
    <source>
        <dbReference type="ARBA" id="ARBA00009437"/>
    </source>
</evidence>
<dbReference type="Proteomes" id="UP000252884">
    <property type="component" value="Unassembled WGS sequence"/>
</dbReference>
<dbReference type="InterPro" id="IPR000847">
    <property type="entry name" value="LysR_HTH_N"/>
</dbReference>
<organism evidence="6 7">
    <name type="scientific">Pseudorhodoferax soli</name>
    <dbReference type="NCBI Taxonomy" id="545864"/>
    <lineage>
        <taxon>Bacteria</taxon>
        <taxon>Pseudomonadati</taxon>
        <taxon>Pseudomonadota</taxon>
        <taxon>Betaproteobacteria</taxon>
        <taxon>Burkholderiales</taxon>
        <taxon>Comamonadaceae</taxon>
    </lineage>
</organism>
<dbReference type="PANTHER" id="PTHR30346:SF28">
    <property type="entry name" value="HTH-TYPE TRANSCRIPTIONAL REGULATOR CYNR"/>
    <property type="match status" value="1"/>
</dbReference>
<keyword evidence="2" id="KW-0805">Transcription regulation</keyword>
<evidence type="ECO:0000256" key="3">
    <source>
        <dbReference type="ARBA" id="ARBA00023125"/>
    </source>
</evidence>
<dbReference type="SUPFAM" id="SSF53850">
    <property type="entry name" value="Periplasmic binding protein-like II"/>
    <property type="match status" value="1"/>
</dbReference>
<comment type="similarity">
    <text evidence="1">Belongs to the LysR transcriptional regulatory family.</text>
</comment>
<feature type="domain" description="HTH lysR-type" evidence="5">
    <location>
        <begin position="9"/>
        <end position="66"/>
    </location>
</feature>
<dbReference type="PROSITE" id="PS50931">
    <property type="entry name" value="HTH_LYSR"/>
    <property type="match status" value="1"/>
</dbReference>
<reference evidence="6 7" key="1">
    <citation type="submission" date="2018-07" db="EMBL/GenBank/DDBJ databases">
        <title>Genomic Encyclopedia of Type Strains, Phase IV (KMG-IV): sequencing the most valuable type-strain genomes for metagenomic binning, comparative biology and taxonomic classification.</title>
        <authorList>
            <person name="Goeker M."/>
        </authorList>
    </citation>
    <scope>NUCLEOTIDE SEQUENCE [LARGE SCALE GENOMIC DNA]</scope>
    <source>
        <strain evidence="6 7">DSM 21634</strain>
    </source>
</reference>